<name>A0A1H1GBV3_9ACTN</name>
<organism evidence="2 3">
    <name type="scientific">Actinopolyspora saharensis</name>
    <dbReference type="NCBI Taxonomy" id="995062"/>
    <lineage>
        <taxon>Bacteria</taxon>
        <taxon>Bacillati</taxon>
        <taxon>Actinomycetota</taxon>
        <taxon>Actinomycetes</taxon>
        <taxon>Actinopolysporales</taxon>
        <taxon>Actinopolysporaceae</taxon>
        <taxon>Actinopolyspora</taxon>
    </lineage>
</organism>
<feature type="region of interest" description="Disordered" evidence="1">
    <location>
        <begin position="174"/>
        <end position="242"/>
    </location>
</feature>
<feature type="region of interest" description="Disordered" evidence="1">
    <location>
        <begin position="1"/>
        <end position="158"/>
    </location>
</feature>
<accession>A0A1H1GBV3</accession>
<gene>
    <name evidence="2" type="ORF">SAMN04489718_3542</name>
</gene>
<sequence length="242" mass="26779">MWSLLNSAKFGSALTRSAPTHSPIPSESCTVRSPRRTVPAGPGSPRLLRPAQRNPRAGRLELVTPPLSRAVPRRVRQGPASFERPHWRVAERSADSSPGYHQPARAQTYRRNAGPAVRNRPPGSDTPPRPEQPPESSGQELPTKGSAPTKALTSLSSRHHCRFSCRMRGTFRAKLRSPRSRGVSTRCRASAAKRRERFRPEPATTSRSPKSLSPQRERFEPDPSAPPRVLSWCSREDGPDVV</sequence>
<dbReference type="AlphaFoldDB" id="A0A1H1GBV3"/>
<protein>
    <submittedName>
        <fullName evidence="2">Uncharacterized protein</fullName>
    </submittedName>
</protein>
<evidence type="ECO:0000313" key="2">
    <source>
        <dbReference type="EMBL" id="SDR10398.1"/>
    </source>
</evidence>
<feature type="compositionally biased region" description="Basic and acidic residues" evidence="1">
    <location>
        <begin position="83"/>
        <end position="94"/>
    </location>
</feature>
<evidence type="ECO:0000256" key="1">
    <source>
        <dbReference type="SAM" id="MobiDB-lite"/>
    </source>
</evidence>
<dbReference type="EMBL" id="FNKO01000002">
    <property type="protein sequence ID" value="SDR10398.1"/>
    <property type="molecule type" value="Genomic_DNA"/>
</dbReference>
<feature type="compositionally biased region" description="Polar residues" evidence="1">
    <location>
        <begin position="203"/>
        <end position="214"/>
    </location>
</feature>
<feature type="compositionally biased region" description="Pro residues" evidence="1">
    <location>
        <begin position="124"/>
        <end position="133"/>
    </location>
</feature>
<evidence type="ECO:0000313" key="3">
    <source>
        <dbReference type="Proteomes" id="UP000199301"/>
    </source>
</evidence>
<dbReference type="Proteomes" id="UP000199301">
    <property type="component" value="Unassembled WGS sequence"/>
</dbReference>
<keyword evidence="3" id="KW-1185">Reference proteome</keyword>
<proteinExistence type="predicted"/>
<feature type="compositionally biased region" description="Polar residues" evidence="1">
    <location>
        <begin position="14"/>
        <end position="31"/>
    </location>
</feature>
<reference evidence="3" key="1">
    <citation type="submission" date="2016-10" db="EMBL/GenBank/DDBJ databases">
        <authorList>
            <person name="Varghese N."/>
            <person name="Submissions S."/>
        </authorList>
    </citation>
    <scope>NUCLEOTIDE SEQUENCE [LARGE SCALE GENOMIC DNA]</scope>
    <source>
        <strain evidence="3">DSM 45459</strain>
    </source>
</reference>